<organism evidence="2 3">
    <name type="scientific">Ambrosia artemisiifolia</name>
    <name type="common">Common ragweed</name>
    <dbReference type="NCBI Taxonomy" id="4212"/>
    <lineage>
        <taxon>Eukaryota</taxon>
        <taxon>Viridiplantae</taxon>
        <taxon>Streptophyta</taxon>
        <taxon>Embryophyta</taxon>
        <taxon>Tracheophyta</taxon>
        <taxon>Spermatophyta</taxon>
        <taxon>Magnoliopsida</taxon>
        <taxon>eudicotyledons</taxon>
        <taxon>Gunneridae</taxon>
        <taxon>Pentapetalae</taxon>
        <taxon>asterids</taxon>
        <taxon>campanulids</taxon>
        <taxon>Asterales</taxon>
        <taxon>Asteraceae</taxon>
        <taxon>Asteroideae</taxon>
        <taxon>Heliantheae alliance</taxon>
        <taxon>Heliantheae</taxon>
        <taxon>Ambrosia</taxon>
    </lineage>
</organism>
<proteinExistence type="predicted"/>
<sequence>MNPTCSHMRNDNEHSKKVGLDQFRPSQMLFLAFGIRDLIPFQMVETGEKGAEGKKRNGETVQTAE</sequence>
<name>A0AAD5GV72_AMBAR</name>
<dbReference type="EMBL" id="JAMZMK010000351">
    <property type="protein sequence ID" value="KAI7756550.1"/>
    <property type="molecule type" value="Genomic_DNA"/>
</dbReference>
<dbReference type="Proteomes" id="UP001206925">
    <property type="component" value="Unassembled WGS sequence"/>
</dbReference>
<dbReference type="AlphaFoldDB" id="A0AAD5GV72"/>
<gene>
    <name evidence="2" type="ORF">M8C21_026122</name>
</gene>
<feature type="compositionally biased region" description="Basic and acidic residues" evidence="1">
    <location>
        <begin position="46"/>
        <end position="58"/>
    </location>
</feature>
<evidence type="ECO:0000256" key="1">
    <source>
        <dbReference type="SAM" id="MobiDB-lite"/>
    </source>
</evidence>
<keyword evidence="3" id="KW-1185">Reference proteome</keyword>
<comment type="caution">
    <text evidence="2">The sequence shown here is derived from an EMBL/GenBank/DDBJ whole genome shotgun (WGS) entry which is preliminary data.</text>
</comment>
<evidence type="ECO:0000313" key="3">
    <source>
        <dbReference type="Proteomes" id="UP001206925"/>
    </source>
</evidence>
<feature type="region of interest" description="Disordered" evidence="1">
    <location>
        <begin position="46"/>
        <end position="65"/>
    </location>
</feature>
<evidence type="ECO:0000313" key="2">
    <source>
        <dbReference type="EMBL" id="KAI7756550.1"/>
    </source>
</evidence>
<protein>
    <submittedName>
        <fullName evidence="2">Uncharacterized protein</fullName>
    </submittedName>
</protein>
<accession>A0AAD5GV72</accession>
<feature type="non-terminal residue" evidence="2">
    <location>
        <position position="1"/>
    </location>
</feature>
<reference evidence="2" key="1">
    <citation type="submission" date="2022-06" db="EMBL/GenBank/DDBJ databases">
        <title>Uncovering the hologenomic basis of an extraordinary plant invasion.</title>
        <authorList>
            <person name="Bieker V.C."/>
            <person name="Martin M.D."/>
            <person name="Gilbert T."/>
            <person name="Hodgins K."/>
            <person name="Battlay P."/>
            <person name="Petersen B."/>
            <person name="Wilson J."/>
        </authorList>
    </citation>
    <scope>NUCLEOTIDE SEQUENCE</scope>
    <source>
        <strain evidence="2">AA19_3_7</strain>
        <tissue evidence="2">Leaf</tissue>
    </source>
</reference>